<evidence type="ECO:0000256" key="2">
    <source>
        <dbReference type="SAM" id="Phobius"/>
    </source>
</evidence>
<dbReference type="Proteomes" id="UP000254134">
    <property type="component" value="Unassembled WGS sequence"/>
</dbReference>
<sequence length="112" mass="11728">MNDHDGAGTRTAPRAAPSGLPRRWPDPEAVALLVRRARSAGALAAFFVASYGSLRLGYGLPEAVLRGLAAGAASALAVWAVALGFAAWLRSELLRSLQRGELTRASARDGEM</sequence>
<evidence type="ECO:0000313" key="4">
    <source>
        <dbReference type="Proteomes" id="UP000254134"/>
    </source>
</evidence>
<reference evidence="3 4" key="1">
    <citation type="submission" date="2018-07" db="EMBL/GenBank/DDBJ databases">
        <title>High-quality-draft genome sequence of Gaiella occulta.</title>
        <authorList>
            <person name="Severino R."/>
            <person name="Froufe H.J.C."/>
            <person name="Rainey F.A."/>
            <person name="Barroso C."/>
            <person name="Albuquerque L."/>
            <person name="Lobo-Da-Cunha A."/>
            <person name="Da Costa M.S."/>
            <person name="Egas C."/>
        </authorList>
    </citation>
    <scope>NUCLEOTIDE SEQUENCE [LARGE SCALE GENOMIC DNA]</scope>
    <source>
        <strain evidence="3 4">F2-233</strain>
    </source>
</reference>
<dbReference type="AlphaFoldDB" id="A0A7M2Z141"/>
<dbReference type="EMBL" id="QQZY01000001">
    <property type="protein sequence ID" value="RDI76001.1"/>
    <property type="molecule type" value="Genomic_DNA"/>
</dbReference>
<keyword evidence="2" id="KW-0472">Membrane</keyword>
<proteinExistence type="predicted"/>
<feature type="region of interest" description="Disordered" evidence="1">
    <location>
        <begin position="1"/>
        <end position="24"/>
    </location>
</feature>
<name>A0A7M2Z141_9ACTN</name>
<keyword evidence="2" id="KW-0812">Transmembrane</keyword>
<protein>
    <submittedName>
        <fullName evidence="3">Uncharacterized protein</fullName>
    </submittedName>
</protein>
<feature type="transmembrane region" description="Helical" evidence="2">
    <location>
        <begin position="64"/>
        <end position="89"/>
    </location>
</feature>
<comment type="caution">
    <text evidence="3">The sequence shown here is derived from an EMBL/GenBank/DDBJ whole genome shotgun (WGS) entry which is preliminary data.</text>
</comment>
<accession>A0A7M2Z141</accession>
<feature type="transmembrane region" description="Helical" evidence="2">
    <location>
        <begin position="40"/>
        <end position="58"/>
    </location>
</feature>
<organism evidence="3 4">
    <name type="scientific">Gaiella occulta</name>
    <dbReference type="NCBI Taxonomy" id="1002870"/>
    <lineage>
        <taxon>Bacteria</taxon>
        <taxon>Bacillati</taxon>
        <taxon>Actinomycetota</taxon>
        <taxon>Thermoleophilia</taxon>
        <taxon>Gaiellales</taxon>
        <taxon>Gaiellaceae</taxon>
        <taxon>Gaiella</taxon>
    </lineage>
</organism>
<evidence type="ECO:0000256" key="1">
    <source>
        <dbReference type="SAM" id="MobiDB-lite"/>
    </source>
</evidence>
<dbReference type="RefSeq" id="WP_147281157.1">
    <property type="nucleotide sequence ID" value="NZ_QQZY01000001.1"/>
</dbReference>
<gene>
    <name evidence="3" type="ORF">Gocc_0420</name>
</gene>
<evidence type="ECO:0000313" key="3">
    <source>
        <dbReference type="EMBL" id="RDI76001.1"/>
    </source>
</evidence>
<reference evidence="4" key="2">
    <citation type="journal article" date="2019" name="MicrobiologyOpen">
        <title>High-quality draft genome sequence of Gaiella occulta isolated from a 150 meter deep mineral water borehole and comparison with the genome sequences of other deep-branching lineages of the phylum Actinobacteria.</title>
        <authorList>
            <person name="Severino R."/>
            <person name="Froufe H.J.C."/>
            <person name="Barroso C."/>
            <person name="Albuquerque L."/>
            <person name="Lobo-da-Cunha A."/>
            <person name="da Costa M.S."/>
            <person name="Egas C."/>
        </authorList>
    </citation>
    <scope>NUCLEOTIDE SEQUENCE [LARGE SCALE GENOMIC DNA]</scope>
    <source>
        <strain evidence="4">F2-233</strain>
    </source>
</reference>
<keyword evidence="4" id="KW-1185">Reference proteome</keyword>
<keyword evidence="2" id="KW-1133">Transmembrane helix</keyword>